<organism evidence="3 4">
    <name type="scientific">Flavobacterium urocaniciphilum</name>
    <dbReference type="NCBI Taxonomy" id="1299341"/>
    <lineage>
        <taxon>Bacteria</taxon>
        <taxon>Pseudomonadati</taxon>
        <taxon>Bacteroidota</taxon>
        <taxon>Flavobacteriia</taxon>
        <taxon>Flavobacteriales</taxon>
        <taxon>Flavobacteriaceae</taxon>
        <taxon>Flavobacterium</taxon>
    </lineage>
</organism>
<dbReference type="Gene3D" id="2.60.40.3140">
    <property type="match status" value="1"/>
</dbReference>
<accession>A0A1H8Z9N5</accession>
<protein>
    <submittedName>
        <fullName evidence="3">Transglutaminase-like superfamily protein</fullName>
    </submittedName>
</protein>
<name>A0A1H8Z9N5_9FLAO</name>
<feature type="domain" description="Transglutaminase-like" evidence="2">
    <location>
        <begin position="886"/>
        <end position="983"/>
    </location>
</feature>
<dbReference type="InterPro" id="IPR038765">
    <property type="entry name" value="Papain-like_cys_pep_sf"/>
</dbReference>
<evidence type="ECO:0000313" key="4">
    <source>
        <dbReference type="Proteomes" id="UP000198648"/>
    </source>
</evidence>
<keyword evidence="4" id="KW-1185">Reference proteome</keyword>
<dbReference type="AlphaFoldDB" id="A0A1H8Z9N5"/>
<sequence length="1247" mass="143923">MKKLILGFLFVTNFIFAQQNYSGVVDLLVSNKREEARKLFDKQFGKTKNTSIDLLFLDALIDVQNGKLYFDESLLKGIENLPNSQYYIDPFINENYVLTNINDSGYDDLTYKKIDFLANSPKFKDKPIVIYRKAVADRNRYKFNEATAGIDKLNVITNWQFCGVFENLNGSGINTEYEPEVYAKNDKLFDANSNGMVGWYVPTKYTNEGYHFFYNEAEYGDGIDYAQTFVTVPESKTYILSFGCSSAIKIFVNDVEVIQKEETGKTNLDAFNIKVNLKKGVNRILVKIEQSGSSYFSVNLKNTDYSKTNFTYSNSYLPYNTSTIEELAVEEINLDFENYFQNLVKQNPDNLLYKFYLFKAYTANEKKDLALDVIDGLDKKYPNSTFIQELFVLYYGLDGDSQKIEEINKNIESVDKDYFGVTLGKINDQDWLSNSDIKVLEEYSKKSEKYLSPFCKIMFDFLIASRKSDKNGMVTLIEKLSKESYGNQKFNLLCTSIKYRLNNDKDTYISELLNMTKNYENLEAENLLVEYYEEINDKEKIKEYALSQINRYYFINSLRSGYINTLLKDNKYDEALKFVDENLGYFPYSYKNFEEKATIYSLQKKNAEAEKFYLKALSHDSANSSLRKKLHDLTNKKDEIELIETTNIYDFIKKKRNITQLKGDYGVQLLLDEYLVNILDSGSRKTKIRLIYEVLTESGIESLKEYSLNTYGVNLVKSEIVKKNGSLVPAEDSGDTLVFSNLEVGDVIYIEYDYFSNSYGRFYKDFYIDYAFNGAYPALESIFSIIHTPDLKYQVDIKNGNVPMTEKKLGNKVVRTWKRSNTPAIPTYESVAPNYSDVTNVITLGTISSWKDIANWYSDLVKKNIKFDKVTQNAYNQIFPNGTTGLTETQRAEKIYRYICDNITYSFLDFRQSGYVPQKPSKTITSKLGDCKDLSTLFVTLAEKAGLKANLVLVLTNDNGLKTLPLPSKEFNHCIAKVMLEGKEHYLEMTDKFLPFKAIPPTLYKANALVISFDKAQNENVKLISIPADNAIKNVRSVKTVVDIQDDKKLYTNTHYIKGAGKSYINELFSSSTTEEVRKGEFEENYNQRLNKTISFQEAKCASTDKFSDSVEFSTKFQVNEKLQQLGSLKVVSVPFIEVSYTKDLVNSDTRNYDIYYASYETTNEYQSEILMNIAEGKKFIEIPESKTLSFKNHKYVIEYNLLKNNQLQVKRNVQLDWSDISKTDYLEFKKYVEDILAIEEQIIGFK</sequence>
<dbReference type="EMBL" id="FOEI01000001">
    <property type="protein sequence ID" value="SEP60967.1"/>
    <property type="molecule type" value="Genomic_DNA"/>
</dbReference>
<reference evidence="3 4" key="1">
    <citation type="submission" date="2016-10" db="EMBL/GenBank/DDBJ databases">
        <authorList>
            <person name="de Groot N.N."/>
        </authorList>
    </citation>
    <scope>NUCLEOTIDE SEQUENCE [LARGE SCALE GENOMIC DNA]</scope>
    <source>
        <strain evidence="3 4">DSM 27078</strain>
    </source>
</reference>
<dbReference type="RefSeq" id="WP_091464840.1">
    <property type="nucleotide sequence ID" value="NZ_FOEI01000001.1"/>
</dbReference>
<dbReference type="Gene3D" id="1.25.40.10">
    <property type="entry name" value="Tetratricopeptide repeat domain"/>
    <property type="match status" value="1"/>
</dbReference>
<dbReference type="Pfam" id="PF01841">
    <property type="entry name" value="Transglut_core"/>
    <property type="match status" value="1"/>
</dbReference>
<dbReference type="Proteomes" id="UP000198648">
    <property type="component" value="Unassembled WGS sequence"/>
</dbReference>
<keyword evidence="1" id="KW-0175">Coiled coil</keyword>
<dbReference type="Gene3D" id="3.10.620.30">
    <property type="match status" value="1"/>
</dbReference>
<dbReference type="InterPro" id="IPR002931">
    <property type="entry name" value="Transglutaminase-like"/>
</dbReference>
<dbReference type="InterPro" id="IPR011990">
    <property type="entry name" value="TPR-like_helical_dom_sf"/>
</dbReference>
<evidence type="ECO:0000313" key="3">
    <source>
        <dbReference type="EMBL" id="SEP60967.1"/>
    </source>
</evidence>
<dbReference type="OrthoDB" id="98874at2"/>
<proteinExistence type="predicted"/>
<feature type="coiled-coil region" evidence="1">
    <location>
        <begin position="590"/>
        <end position="643"/>
    </location>
</feature>
<evidence type="ECO:0000256" key="1">
    <source>
        <dbReference type="SAM" id="Coils"/>
    </source>
</evidence>
<dbReference type="SUPFAM" id="SSF54001">
    <property type="entry name" value="Cysteine proteinases"/>
    <property type="match status" value="1"/>
</dbReference>
<dbReference type="STRING" id="1299341.SAMN05444005_101567"/>
<gene>
    <name evidence="3" type="ORF">SAMN05444005_101567</name>
</gene>
<evidence type="ECO:0000259" key="2">
    <source>
        <dbReference type="Pfam" id="PF01841"/>
    </source>
</evidence>
<dbReference type="SUPFAM" id="SSF48452">
    <property type="entry name" value="TPR-like"/>
    <property type="match status" value="1"/>
</dbReference>